<dbReference type="EMBL" id="KJ019040">
    <property type="protein sequence ID" value="AIX17387.1"/>
    <property type="molecule type" value="Genomic_DNA"/>
</dbReference>
<evidence type="ECO:0000313" key="4">
    <source>
        <dbReference type="Proteomes" id="UP000185335"/>
    </source>
</evidence>
<protein>
    <recommendedName>
        <fullName evidence="6">Virion structural protein</fullName>
    </recommendedName>
</protein>
<dbReference type="Proteomes" id="UP000185340">
    <property type="component" value="Segment"/>
</dbReference>
<dbReference type="KEGG" id="vg:24405311"/>
<gene>
    <name evidence="2" type="ORF">Syn7803C61_165</name>
    <name evidence="3" type="ORF">Syn7803C92_164</name>
</gene>
<evidence type="ECO:0000313" key="3">
    <source>
        <dbReference type="EMBL" id="AIX22284.1"/>
    </source>
</evidence>
<evidence type="ECO:0000313" key="2">
    <source>
        <dbReference type="EMBL" id="AIX17387.1"/>
    </source>
</evidence>
<evidence type="ECO:0000313" key="5">
    <source>
        <dbReference type="Proteomes" id="UP000185340"/>
    </source>
</evidence>
<name>A0A0E3F958_9CAUD</name>
<sequence>MSLYGRTDSNANKTQAGLARGNGSGSVSETIVFIDAAEAVLNENASRGITGPGWWAYKTYTDGAGNTRHKAECLAFISNPDGTETQSDDTIGADVASAVTISAQPAAHVSGAGSAADGAGTFTLSTSTTGTPGALAYVWQRQTAAATTRWVNIAADTDTGITYADFTTATLAYSGLADDSLDGYKYRVKITSAGGTEEVISDGAATLTFGS</sequence>
<dbReference type="RefSeq" id="YP_009140735.1">
    <property type="nucleotide sequence ID" value="NC_027130.1"/>
</dbReference>
<dbReference type="Proteomes" id="UP000185335">
    <property type="component" value="Segment"/>
</dbReference>
<dbReference type="EMBL" id="KJ019061">
    <property type="protein sequence ID" value="AIX22284.1"/>
    <property type="molecule type" value="Genomic_DNA"/>
</dbReference>
<accession>A0A0E3F958</accession>
<dbReference type="OrthoDB" id="10571at10239"/>
<proteinExistence type="predicted"/>
<feature type="region of interest" description="Disordered" evidence="1">
    <location>
        <begin position="1"/>
        <end position="25"/>
    </location>
</feature>
<reference evidence="4 5" key="1">
    <citation type="submission" date="2013-12" db="EMBL/GenBank/DDBJ databases">
        <title>Ecological redundancy of diverse viral populations within a natural community.</title>
        <authorList>
            <person name="Gregory A.C."/>
            <person name="LaButti K."/>
            <person name="Copeland A."/>
            <person name="Woyke T."/>
            <person name="Sullivan M.B."/>
        </authorList>
    </citation>
    <scope>NUCLEOTIDE SEQUENCE [LARGE SCALE GENOMIC DNA]</scope>
    <source>
        <strain evidence="2">Syn7803C61</strain>
        <strain evidence="3">Syn7803C92</strain>
    </source>
</reference>
<keyword evidence="4" id="KW-1185">Reference proteome</keyword>
<evidence type="ECO:0000256" key="1">
    <source>
        <dbReference type="SAM" id="MobiDB-lite"/>
    </source>
</evidence>
<organism evidence="3 5">
    <name type="scientific">Synechococcus phage ACG-2014b</name>
    <dbReference type="NCBI Taxonomy" id="1493508"/>
    <lineage>
        <taxon>Viruses</taxon>
        <taxon>Duplodnaviria</taxon>
        <taxon>Heunggongvirae</taxon>
        <taxon>Uroviricota</taxon>
        <taxon>Caudoviricetes</taxon>
        <taxon>Pantevenvirales</taxon>
        <taxon>Kyanoviridae</taxon>
        <taxon>Nereusvirus</taxon>
        <taxon>Nereusvirus tusconc4</taxon>
    </lineage>
</organism>
<evidence type="ECO:0008006" key="6">
    <source>
        <dbReference type="Google" id="ProtNLM"/>
    </source>
</evidence>